<name>A0A9D9IU90_9BACT</name>
<comment type="caution">
    <text evidence="1">The sequence shown here is derived from an EMBL/GenBank/DDBJ whole genome shotgun (WGS) entry which is preliminary data.</text>
</comment>
<organism evidence="1 2">
    <name type="scientific">Candidatus Cryptobacteroides excrementipullorum</name>
    <dbReference type="NCBI Taxonomy" id="2840761"/>
    <lineage>
        <taxon>Bacteria</taxon>
        <taxon>Pseudomonadati</taxon>
        <taxon>Bacteroidota</taxon>
        <taxon>Bacteroidia</taxon>
        <taxon>Bacteroidales</taxon>
        <taxon>Candidatus Cryptobacteroides</taxon>
    </lineage>
</organism>
<dbReference type="Proteomes" id="UP000823771">
    <property type="component" value="Unassembled WGS sequence"/>
</dbReference>
<accession>A0A9D9IU90</accession>
<sequence>MKLRVIILSQSSVMEYRNPHLAVLAAAKDGFTDCCSEGFAGPKAVQDMKDALPGAFAEQRCRDIAPLVQFTCTFQKIQVINSVFLYRFTSYAGLFIGYGEKPVKVSGRLFIQVFINLKCTALHAVSTALAEESLSLLFRQFGDSILKAFEPIR</sequence>
<dbReference type="EMBL" id="JADILZ010000043">
    <property type="protein sequence ID" value="MBO8478225.1"/>
    <property type="molecule type" value="Genomic_DNA"/>
</dbReference>
<dbReference type="AlphaFoldDB" id="A0A9D9IU90"/>
<reference evidence="1" key="1">
    <citation type="submission" date="2020-10" db="EMBL/GenBank/DDBJ databases">
        <authorList>
            <person name="Gilroy R."/>
        </authorList>
    </citation>
    <scope>NUCLEOTIDE SEQUENCE</scope>
    <source>
        <strain evidence="1">2478</strain>
    </source>
</reference>
<protein>
    <submittedName>
        <fullName evidence="1">Uncharacterized protein</fullName>
    </submittedName>
</protein>
<evidence type="ECO:0000313" key="1">
    <source>
        <dbReference type="EMBL" id="MBO8478225.1"/>
    </source>
</evidence>
<reference evidence="1" key="2">
    <citation type="journal article" date="2021" name="PeerJ">
        <title>Extensive microbial diversity within the chicken gut microbiome revealed by metagenomics and culture.</title>
        <authorList>
            <person name="Gilroy R."/>
            <person name="Ravi A."/>
            <person name="Getino M."/>
            <person name="Pursley I."/>
            <person name="Horton D.L."/>
            <person name="Alikhan N.F."/>
            <person name="Baker D."/>
            <person name="Gharbi K."/>
            <person name="Hall N."/>
            <person name="Watson M."/>
            <person name="Adriaenssens E.M."/>
            <person name="Foster-Nyarko E."/>
            <person name="Jarju S."/>
            <person name="Secka A."/>
            <person name="Antonio M."/>
            <person name="Oren A."/>
            <person name="Chaudhuri R.R."/>
            <person name="La Ragione R."/>
            <person name="Hildebrand F."/>
            <person name="Pallen M.J."/>
        </authorList>
    </citation>
    <scope>NUCLEOTIDE SEQUENCE</scope>
    <source>
        <strain evidence="1">2478</strain>
    </source>
</reference>
<proteinExistence type="predicted"/>
<evidence type="ECO:0000313" key="2">
    <source>
        <dbReference type="Proteomes" id="UP000823771"/>
    </source>
</evidence>
<gene>
    <name evidence="1" type="ORF">IAB80_05005</name>
</gene>